<dbReference type="GO" id="GO:0003743">
    <property type="term" value="F:translation initiation factor activity"/>
    <property type="evidence" value="ECO:0007669"/>
    <property type="project" value="UniProtKB-KW"/>
</dbReference>
<sequence>MNEKSIIKQGWLKVKTASHSRWHRRYCTAQAENGARDLLNAETKQELESWSVAVKKAAFSRNGGGIFGQSLQETYDYAKDKTSSVPLIVQQCCEHLLQYGLDYVGLFRVPGKQSSIKELRDMYDRGISVRLDETYAPATVSSLLKIYLQSLPEPIIPNLDFDNFLEIGCRFKYPNENERDEKISRLKQAILNLPKINYHVLKYLCLFMKKISDQSAVNKMDTENLAVVFGSNIIRPPEKLDLNMIKGHNFNLLPLIKVFIDNSEELFDCSSSTTDEVLNDEQTSIVFDSQTTATKSSGFSSESSLLSSNDRLLSIQRSKSLQSVRSSTISSIDSGTLSVNSIDFNSKKNNNPKRRVSMLSKLDDLPSRRLSFTTCKEPSFLSADGDDVSGDVDAHSVIEIKTENEISIIRKSQTKLSASCDAILTKIENEIVEILPAEQKRPTMNENQIQNEIEQEKRSGSLSLAPTPIRKMSKYPVKKSLVSKVGKSFSTLKSNVVKVLNQQPVPLPANTRLINSDNSQNGVNHQEEYELKIYSTTPQGTISKQRREELNLQHSDLLDNNITDSDGVMMTSSLVDQCDEFEKLKHEIDTLNNRLIKKELLIEYLTTTSQNERLAFVQERLQLTKTVQDLMRDNEQLRQQLQERDRCIIDKCPQTPTLKYSQNDFLNDITHSLAKLNKDISDTNEQQPPLTSTPLSTTITTTENVLLFYFIYIFLMSSPPISHSKEPSSPLVQSTFATPAATSSTTFDLPPSLALSNDEQFKTEAITNNDDFSQYATPTTPLSPHLTSSPTQHQSQSTPLPTNTSQNSIPTSPAAATAAEEEQLQTTSIVNEMRSLLTSEDLRFPLEDTWSFWFFKNDRNSEWKDNLIKLTTVSTVEGFWSVYNHMQSPGRLGQGCDYMFFKTNIQPMWEDINNRNGGRWVLNLNKNQRGQELETFWLFTMLSLIGDQYVDTTDHVNGAVVSIRSKGDRISLWTRDWKNADVTKSIGRRFREVADIPKQYPIFFESHEDQETKRGANSKALYKA</sequence>
<evidence type="ECO:0000313" key="11">
    <source>
        <dbReference type="EMBL" id="CAF3579430.1"/>
    </source>
</evidence>
<dbReference type="InterPro" id="IPR001040">
    <property type="entry name" value="TIF_eIF_4E"/>
</dbReference>
<gene>
    <name evidence="10" type="ORF">GPM918_LOCUS3200</name>
    <name evidence="11" type="ORF">SRO942_LOCUS3200</name>
</gene>
<dbReference type="GO" id="GO:0000340">
    <property type="term" value="F:RNA 7-methylguanosine cap binding"/>
    <property type="evidence" value="ECO:0007669"/>
    <property type="project" value="TreeGrafter"/>
</dbReference>
<dbReference type="GO" id="GO:0016281">
    <property type="term" value="C:eukaryotic translation initiation factor 4F complex"/>
    <property type="evidence" value="ECO:0007669"/>
    <property type="project" value="TreeGrafter"/>
</dbReference>
<dbReference type="EMBL" id="CAJOBC010000384">
    <property type="protein sequence ID" value="CAF3579430.1"/>
    <property type="molecule type" value="Genomic_DNA"/>
</dbReference>
<comment type="similarity">
    <text evidence="1 6">Belongs to the eukaryotic initiation factor 4E family.</text>
</comment>
<evidence type="ECO:0000256" key="6">
    <source>
        <dbReference type="RuleBase" id="RU004374"/>
    </source>
</evidence>
<dbReference type="Pfam" id="PF00620">
    <property type="entry name" value="RhoGAP"/>
    <property type="match status" value="1"/>
</dbReference>
<feature type="compositionally biased region" description="Low complexity" evidence="8">
    <location>
        <begin position="777"/>
        <end position="802"/>
    </location>
</feature>
<evidence type="ECO:0000313" key="12">
    <source>
        <dbReference type="Proteomes" id="UP000663829"/>
    </source>
</evidence>
<reference evidence="10" key="1">
    <citation type="submission" date="2021-02" db="EMBL/GenBank/DDBJ databases">
        <authorList>
            <person name="Nowell W R."/>
        </authorList>
    </citation>
    <scope>NUCLEOTIDE SEQUENCE</scope>
</reference>
<keyword evidence="7" id="KW-0175">Coiled coil</keyword>
<dbReference type="InterPro" id="IPR008936">
    <property type="entry name" value="Rho_GTPase_activation_prot"/>
</dbReference>
<keyword evidence="5 6" id="KW-0648">Protein biosynthesis</keyword>
<feature type="region of interest" description="Disordered" evidence="8">
    <location>
        <begin position="768"/>
        <end position="824"/>
    </location>
</feature>
<dbReference type="SUPFAM" id="SSF48350">
    <property type="entry name" value="GTPase activation domain, GAP"/>
    <property type="match status" value="1"/>
</dbReference>
<feature type="coiled-coil region" evidence="7">
    <location>
        <begin position="574"/>
        <end position="686"/>
    </location>
</feature>
<evidence type="ECO:0000256" key="3">
    <source>
        <dbReference type="ARBA" id="ARBA00022845"/>
    </source>
</evidence>
<dbReference type="PROSITE" id="PS00813">
    <property type="entry name" value="IF4E"/>
    <property type="match status" value="1"/>
</dbReference>
<dbReference type="PROSITE" id="PS50238">
    <property type="entry name" value="RHOGAP"/>
    <property type="match status" value="1"/>
</dbReference>
<dbReference type="SMART" id="SM00324">
    <property type="entry name" value="RhoGAP"/>
    <property type="match status" value="1"/>
</dbReference>
<evidence type="ECO:0000256" key="2">
    <source>
        <dbReference type="ARBA" id="ARBA00022540"/>
    </source>
</evidence>
<keyword evidence="12" id="KW-1185">Reference proteome</keyword>
<dbReference type="InterPro" id="IPR019770">
    <property type="entry name" value="TIF_eIF_4E_CS"/>
</dbReference>
<dbReference type="GO" id="GO:0006417">
    <property type="term" value="P:regulation of translation"/>
    <property type="evidence" value="ECO:0007669"/>
    <property type="project" value="UniProtKB-KW"/>
</dbReference>
<keyword evidence="4 6" id="KW-0694">RNA-binding</keyword>
<feature type="domain" description="Rho-GAP" evidence="9">
    <location>
        <begin position="69"/>
        <end position="267"/>
    </location>
</feature>
<dbReference type="Proteomes" id="UP000663829">
    <property type="component" value="Unassembled WGS sequence"/>
</dbReference>
<evidence type="ECO:0000256" key="1">
    <source>
        <dbReference type="ARBA" id="ARBA00009860"/>
    </source>
</evidence>
<dbReference type="OrthoDB" id="185175at2759"/>
<evidence type="ECO:0000256" key="5">
    <source>
        <dbReference type="ARBA" id="ARBA00022917"/>
    </source>
</evidence>
<dbReference type="PANTHER" id="PTHR11960">
    <property type="entry name" value="EUKARYOTIC TRANSLATION INITIATION FACTOR 4E RELATED"/>
    <property type="match status" value="1"/>
</dbReference>
<evidence type="ECO:0000256" key="4">
    <source>
        <dbReference type="ARBA" id="ARBA00022884"/>
    </source>
</evidence>
<dbReference type="EMBL" id="CAJNOQ010000384">
    <property type="protein sequence ID" value="CAF0794958.1"/>
    <property type="molecule type" value="Genomic_DNA"/>
</dbReference>
<dbReference type="Proteomes" id="UP000681722">
    <property type="component" value="Unassembled WGS sequence"/>
</dbReference>
<evidence type="ECO:0000256" key="8">
    <source>
        <dbReference type="SAM" id="MobiDB-lite"/>
    </source>
</evidence>
<protein>
    <recommendedName>
        <fullName evidence="9">Rho-GAP domain-containing protein</fullName>
    </recommendedName>
</protein>
<comment type="caution">
    <text evidence="10">The sequence shown here is derived from an EMBL/GenBank/DDBJ whole genome shotgun (WGS) entry which is preliminary data.</text>
</comment>
<dbReference type="AlphaFoldDB" id="A0A813SD97"/>
<dbReference type="PANTHER" id="PTHR11960:SF8">
    <property type="entry name" value="EUKARYOTIC TRANSLATION INITIATION FACTOR 4E1-RELATED"/>
    <property type="match status" value="1"/>
</dbReference>
<proteinExistence type="inferred from homology"/>
<dbReference type="SUPFAM" id="SSF55418">
    <property type="entry name" value="eIF4e-like"/>
    <property type="match status" value="1"/>
</dbReference>
<evidence type="ECO:0000259" key="9">
    <source>
        <dbReference type="PROSITE" id="PS50238"/>
    </source>
</evidence>
<organism evidence="10 12">
    <name type="scientific">Didymodactylos carnosus</name>
    <dbReference type="NCBI Taxonomy" id="1234261"/>
    <lineage>
        <taxon>Eukaryota</taxon>
        <taxon>Metazoa</taxon>
        <taxon>Spiralia</taxon>
        <taxon>Gnathifera</taxon>
        <taxon>Rotifera</taxon>
        <taxon>Eurotatoria</taxon>
        <taxon>Bdelloidea</taxon>
        <taxon>Philodinida</taxon>
        <taxon>Philodinidae</taxon>
        <taxon>Didymodactylos</taxon>
    </lineage>
</organism>
<accession>A0A813SD97</accession>
<dbReference type="InterPro" id="IPR023398">
    <property type="entry name" value="TIF_eIF4e-like"/>
</dbReference>
<dbReference type="GO" id="GO:0007165">
    <property type="term" value="P:signal transduction"/>
    <property type="evidence" value="ECO:0007669"/>
    <property type="project" value="InterPro"/>
</dbReference>
<evidence type="ECO:0000256" key="7">
    <source>
        <dbReference type="SAM" id="Coils"/>
    </source>
</evidence>
<name>A0A813SD97_9BILA</name>
<evidence type="ECO:0000313" key="10">
    <source>
        <dbReference type="EMBL" id="CAF0794958.1"/>
    </source>
</evidence>
<dbReference type="InterPro" id="IPR000198">
    <property type="entry name" value="RhoGAP_dom"/>
</dbReference>
<dbReference type="Pfam" id="PF01652">
    <property type="entry name" value="IF4E"/>
    <property type="match status" value="1"/>
</dbReference>
<keyword evidence="3" id="KW-0810">Translation regulation</keyword>
<dbReference type="Gene3D" id="3.30.760.10">
    <property type="entry name" value="RNA Cap, Translation Initiation Factor Eif4e"/>
    <property type="match status" value="1"/>
</dbReference>
<dbReference type="Gene3D" id="1.10.555.10">
    <property type="entry name" value="Rho GTPase activation protein"/>
    <property type="match status" value="1"/>
</dbReference>
<keyword evidence="2 6" id="KW-0396">Initiation factor</keyword>